<dbReference type="Proteomes" id="UP000029084">
    <property type="component" value="Chromosome"/>
</dbReference>
<dbReference type="EMBL" id="CP008822">
    <property type="protein sequence ID" value="AIM27969.1"/>
    <property type="molecule type" value="Genomic_DNA"/>
</dbReference>
<evidence type="ECO:0000313" key="4">
    <source>
        <dbReference type="Proteomes" id="UP000029084"/>
    </source>
</evidence>
<name>A0A088E6A0_9CREN</name>
<dbReference type="GO" id="GO:0004378">
    <property type="term" value="F:GDP-Man:Man(1)GlcNAc(2)-PP-Dol alpha-1,3-mannosyltransferase activity"/>
    <property type="evidence" value="ECO:0007669"/>
    <property type="project" value="InterPro"/>
</dbReference>
<protein>
    <submittedName>
        <fullName evidence="3">Glycosyl transferase, group 1</fullName>
    </submittedName>
</protein>
<reference evidence="3 4" key="1">
    <citation type="journal article" date="2014" name="J. Bacteriol.">
        <title>Role of an Archaeal PitA Transporter in the Copper and Arsenic Resistance of Metallosphaera sedula, an Extreme Thermoacidophile.</title>
        <authorList>
            <person name="McCarthy S."/>
            <person name="Ai C."/>
            <person name="Wheaton G."/>
            <person name="Tevatia R."/>
            <person name="Eckrich V."/>
            <person name="Kelly R."/>
            <person name="Blum P."/>
        </authorList>
    </citation>
    <scope>NUCLEOTIDE SEQUENCE [LARGE SCALE GENOMIC DNA]</scope>
    <source>
        <strain evidence="3 4">CuR1</strain>
    </source>
</reference>
<dbReference type="InterPro" id="IPR027054">
    <property type="entry name" value="ALG2"/>
</dbReference>
<dbReference type="SUPFAM" id="SSF53756">
    <property type="entry name" value="UDP-Glycosyltransferase/glycogen phosphorylase"/>
    <property type="match status" value="1"/>
</dbReference>
<sequence>MKMVIFLVSRLKRFDGQTKAVLNFTSGLLRLNMDVTIVGYYIREDIKREVTQKLGINIYNISSNDETLFGLANEYYFDGISKKLMKIVHSLPKDIILVSNDIIVNTIKYNKKKYPMIYWSQGAIASLFMWPLTYSKSPTLRKLVSMTAPVINLRFSNSVKRYPCVLANSKTTGNIISLFYDTPPTDVVYPPIHVEYYARKAKTETNEDDKYVLVFLKRGYPASVNVIKKLAENVRIKVVGYQIDNAKSFINISDEELIDLYCNAYVTIYPITFENFGYIPVESMACGTPVVAYRFSGGPSETIIHERTGWLVNTEKDLYKKALEIYKNGYDMKMRKDAIERAKDFSYVNSTEKLLYYIKNSSL</sequence>
<gene>
    <name evidence="3" type="ORF">HA72_1842</name>
</gene>
<keyword evidence="1 3" id="KW-0808">Transferase</keyword>
<dbReference type="Pfam" id="PF00534">
    <property type="entry name" value="Glycos_transf_1"/>
    <property type="match status" value="1"/>
</dbReference>
<dbReference type="PANTHER" id="PTHR45918:SF1">
    <property type="entry name" value="ALPHA-1,3_1,6-MANNOSYLTRANSFERASE ALG2"/>
    <property type="match status" value="1"/>
</dbReference>
<dbReference type="RefSeq" id="WP_048806942.1">
    <property type="nucleotide sequence ID" value="NZ_CP008822.1"/>
</dbReference>
<feature type="domain" description="Glycosyl transferase family 1" evidence="2">
    <location>
        <begin position="244"/>
        <end position="344"/>
    </location>
</feature>
<accession>A0A088E6A0</accession>
<dbReference type="GeneID" id="59457034"/>
<organism evidence="3 4">
    <name type="scientific">Metallosphaera sedula</name>
    <dbReference type="NCBI Taxonomy" id="43687"/>
    <lineage>
        <taxon>Archaea</taxon>
        <taxon>Thermoproteota</taxon>
        <taxon>Thermoprotei</taxon>
        <taxon>Sulfolobales</taxon>
        <taxon>Sulfolobaceae</taxon>
        <taxon>Metallosphaera</taxon>
    </lineage>
</organism>
<dbReference type="CDD" id="cd03801">
    <property type="entry name" value="GT4_PimA-like"/>
    <property type="match status" value="1"/>
</dbReference>
<proteinExistence type="predicted"/>
<dbReference type="OrthoDB" id="42754at2157"/>
<dbReference type="Gene3D" id="3.40.50.2000">
    <property type="entry name" value="Glycogen Phosphorylase B"/>
    <property type="match status" value="2"/>
</dbReference>
<evidence type="ECO:0000313" key="3">
    <source>
        <dbReference type="EMBL" id="AIM27969.1"/>
    </source>
</evidence>
<evidence type="ECO:0000256" key="1">
    <source>
        <dbReference type="ARBA" id="ARBA00022679"/>
    </source>
</evidence>
<evidence type="ECO:0000259" key="2">
    <source>
        <dbReference type="Pfam" id="PF00534"/>
    </source>
</evidence>
<dbReference type="AlphaFoldDB" id="A0A088E6A0"/>
<dbReference type="InterPro" id="IPR001296">
    <property type="entry name" value="Glyco_trans_1"/>
</dbReference>
<dbReference type="PANTHER" id="PTHR45918">
    <property type="entry name" value="ALPHA-1,3/1,6-MANNOSYLTRANSFERASE ALG2"/>
    <property type="match status" value="1"/>
</dbReference>